<gene>
    <name evidence="2" type="ORF">BaRGS_00004396</name>
</gene>
<dbReference type="Proteomes" id="UP001519460">
    <property type="component" value="Unassembled WGS sequence"/>
</dbReference>
<evidence type="ECO:0000256" key="1">
    <source>
        <dbReference type="SAM" id="MobiDB-lite"/>
    </source>
</evidence>
<feature type="compositionally biased region" description="Low complexity" evidence="1">
    <location>
        <begin position="13"/>
        <end position="22"/>
    </location>
</feature>
<dbReference type="AlphaFoldDB" id="A0ABD0LY03"/>
<organism evidence="2 3">
    <name type="scientific">Batillaria attramentaria</name>
    <dbReference type="NCBI Taxonomy" id="370345"/>
    <lineage>
        <taxon>Eukaryota</taxon>
        <taxon>Metazoa</taxon>
        <taxon>Spiralia</taxon>
        <taxon>Lophotrochozoa</taxon>
        <taxon>Mollusca</taxon>
        <taxon>Gastropoda</taxon>
        <taxon>Caenogastropoda</taxon>
        <taxon>Sorbeoconcha</taxon>
        <taxon>Cerithioidea</taxon>
        <taxon>Batillariidae</taxon>
        <taxon>Batillaria</taxon>
    </lineage>
</organism>
<proteinExistence type="predicted"/>
<reference evidence="2 3" key="1">
    <citation type="journal article" date="2023" name="Sci. Data">
        <title>Genome assembly of the Korean intertidal mud-creeper Batillaria attramentaria.</title>
        <authorList>
            <person name="Patra A.K."/>
            <person name="Ho P.T."/>
            <person name="Jun S."/>
            <person name="Lee S.J."/>
            <person name="Kim Y."/>
            <person name="Won Y.J."/>
        </authorList>
    </citation>
    <scope>NUCLEOTIDE SEQUENCE [LARGE SCALE GENOMIC DNA]</scope>
    <source>
        <strain evidence="2">Wonlab-2016</strain>
    </source>
</reference>
<name>A0ABD0LY03_9CAEN</name>
<accession>A0ABD0LY03</accession>
<feature type="compositionally biased region" description="Polar residues" evidence="1">
    <location>
        <begin position="1"/>
        <end position="10"/>
    </location>
</feature>
<evidence type="ECO:0000313" key="3">
    <source>
        <dbReference type="Proteomes" id="UP001519460"/>
    </source>
</evidence>
<sequence length="143" mass="15560">MSKPSGNTGYVMSRPPSSSPSSEASYMRPAKGYSSSAGTGLYPPALHLHHGIHPHKITSKRYCPSLGEHSLPCRTCRKFATVNTADAVDCAPGLTVTGSRRSFHPASEDQRLNGSVRRDSSPGVELAVAWMSHRRPRRYVLIQ</sequence>
<comment type="caution">
    <text evidence="2">The sequence shown here is derived from an EMBL/GenBank/DDBJ whole genome shotgun (WGS) entry which is preliminary data.</text>
</comment>
<keyword evidence="3" id="KW-1185">Reference proteome</keyword>
<feature type="non-terminal residue" evidence="2">
    <location>
        <position position="143"/>
    </location>
</feature>
<protein>
    <submittedName>
        <fullName evidence="2">Uncharacterized protein</fullName>
    </submittedName>
</protein>
<feature type="region of interest" description="Disordered" evidence="1">
    <location>
        <begin position="1"/>
        <end position="33"/>
    </location>
</feature>
<dbReference type="EMBL" id="JACVVK020000015">
    <property type="protein sequence ID" value="KAK7504530.1"/>
    <property type="molecule type" value="Genomic_DNA"/>
</dbReference>
<evidence type="ECO:0000313" key="2">
    <source>
        <dbReference type="EMBL" id="KAK7504530.1"/>
    </source>
</evidence>